<dbReference type="NCBIfam" id="TIGR01740">
    <property type="entry name" value="pyrF"/>
    <property type="match status" value="1"/>
</dbReference>
<proteinExistence type="inferred from homology"/>
<evidence type="ECO:0000256" key="4">
    <source>
        <dbReference type="ARBA" id="ARBA00022793"/>
    </source>
</evidence>
<sequence length="230" mass="24983">MNPKLIVAFDFHRQEEAFQLLTQLNPKQCAIKIGSEMFTLFGTELVRTIINKGFKVFLDLKFHDIPNTVAQACHACANLGVWMINVHACGGLKMMQAAREALNPYGAKRPLLIAVTVLTSMTAEDLIQINVETSVEEQVQNLACLSKTAGLDGVVCSAFEVPTIKNACGPSFITVTPGIRLPESSLDDQARIMTPSQAIQAGSDYLVIGRPITRAPSPSKIIDLILTSID</sequence>
<feature type="active site" description="For OMPdecase activity" evidence="10">
    <location>
        <position position="64"/>
    </location>
</feature>
<dbReference type="InterPro" id="IPR014732">
    <property type="entry name" value="OMPdecase"/>
</dbReference>
<dbReference type="InterPro" id="IPR001754">
    <property type="entry name" value="OMPdeCOase_dom"/>
</dbReference>
<dbReference type="InterPro" id="IPR047596">
    <property type="entry name" value="OMPdecase_bac"/>
</dbReference>
<dbReference type="PANTHER" id="PTHR32119:SF2">
    <property type="entry name" value="OROTIDINE 5'-PHOSPHATE DECARBOXYLASE"/>
    <property type="match status" value="1"/>
</dbReference>
<feature type="binding site" evidence="9 11">
    <location>
        <position position="10"/>
    </location>
    <ligand>
        <name>substrate</name>
    </ligand>
</feature>
<feature type="domain" description="Orotidine 5'-phosphate decarboxylase" evidence="13">
    <location>
        <begin position="4"/>
        <end position="225"/>
    </location>
</feature>
<feature type="binding site" evidence="9 11">
    <location>
        <position position="209"/>
    </location>
    <ligand>
        <name>substrate</name>
    </ligand>
</feature>
<feature type="binding site" evidence="9 11">
    <location>
        <position position="32"/>
    </location>
    <ligand>
        <name>substrate</name>
    </ligand>
</feature>
<dbReference type="SMART" id="SM00934">
    <property type="entry name" value="OMPdecase"/>
    <property type="match status" value="1"/>
</dbReference>
<dbReference type="InterPro" id="IPR013785">
    <property type="entry name" value="Aldolase_TIM"/>
</dbReference>
<evidence type="ECO:0000313" key="15">
    <source>
        <dbReference type="Proteomes" id="UP000055035"/>
    </source>
</evidence>
<evidence type="ECO:0000256" key="11">
    <source>
        <dbReference type="PIRSR" id="PIRSR614732-2"/>
    </source>
</evidence>
<dbReference type="InterPro" id="IPR011060">
    <property type="entry name" value="RibuloseP-bd_barrel"/>
</dbReference>
<feature type="binding site" evidence="9 11">
    <location>
        <position position="119"/>
    </location>
    <ligand>
        <name>substrate</name>
    </ligand>
</feature>
<comment type="catalytic activity">
    <reaction evidence="7 9 12">
        <text>orotidine 5'-phosphate + H(+) = UMP + CO2</text>
        <dbReference type="Rhea" id="RHEA:11596"/>
        <dbReference type="ChEBI" id="CHEBI:15378"/>
        <dbReference type="ChEBI" id="CHEBI:16526"/>
        <dbReference type="ChEBI" id="CHEBI:57538"/>
        <dbReference type="ChEBI" id="CHEBI:57865"/>
        <dbReference type="EC" id="4.1.1.23"/>
    </reaction>
</comment>
<dbReference type="Pfam" id="PF00215">
    <property type="entry name" value="OMPdecase"/>
    <property type="match status" value="1"/>
</dbReference>
<dbReference type="Proteomes" id="UP000055035">
    <property type="component" value="Unassembled WGS sequence"/>
</dbReference>
<evidence type="ECO:0000256" key="7">
    <source>
        <dbReference type="ARBA" id="ARBA00049157"/>
    </source>
</evidence>
<feature type="active site" description="Proton donor" evidence="9">
    <location>
        <position position="61"/>
    </location>
</feature>
<dbReference type="GO" id="GO:0006207">
    <property type="term" value="P:'de novo' pyrimidine nucleobase biosynthetic process"/>
    <property type="evidence" value="ECO:0007669"/>
    <property type="project" value="InterPro"/>
</dbReference>
<comment type="pathway">
    <text evidence="2 9 12">Pyrimidine metabolism; UMP biosynthesis via de novo pathway; UMP from orotate: step 2/2.</text>
</comment>
<evidence type="ECO:0000256" key="3">
    <source>
        <dbReference type="ARBA" id="ARBA00011738"/>
    </source>
</evidence>
<feature type="binding site" evidence="9 11">
    <location>
        <position position="210"/>
    </location>
    <ligand>
        <name>substrate</name>
    </ligand>
</feature>
<evidence type="ECO:0000259" key="13">
    <source>
        <dbReference type="SMART" id="SM00934"/>
    </source>
</evidence>
<dbReference type="PANTHER" id="PTHR32119">
    <property type="entry name" value="OROTIDINE 5'-PHOSPHATE DECARBOXYLASE"/>
    <property type="match status" value="1"/>
</dbReference>
<keyword evidence="6 9" id="KW-0456">Lyase</keyword>
<evidence type="ECO:0000256" key="1">
    <source>
        <dbReference type="ARBA" id="ARBA00002356"/>
    </source>
</evidence>
<keyword evidence="4 9" id="KW-0210">Decarboxylase</keyword>
<evidence type="ECO:0000313" key="14">
    <source>
        <dbReference type="EMBL" id="KTD16139.1"/>
    </source>
</evidence>
<gene>
    <name evidence="9 14" type="primary">pyrF</name>
    <name evidence="14" type="ORF">Ljor_0445</name>
</gene>
<protein>
    <recommendedName>
        <fullName evidence="9">Orotidine 5'-phosphate decarboxylase</fullName>
        <ecNumber evidence="9">4.1.1.23</ecNumber>
    </recommendedName>
    <alternativeName>
        <fullName evidence="9">OMP decarboxylase</fullName>
        <shortName evidence="9">OMPDCase</shortName>
        <shortName evidence="9">OMPdecase</shortName>
    </alternativeName>
</protein>
<feature type="binding site" evidence="9 11">
    <location>
        <position position="180"/>
    </location>
    <ligand>
        <name>substrate</name>
    </ligand>
</feature>
<dbReference type="RefSeq" id="WP_122224902.1">
    <property type="nucleotide sequence ID" value="NZ_CAXYJA010000008.1"/>
</dbReference>
<evidence type="ECO:0000256" key="2">
    <source>
        <dbReference type="ARBA" id="ARBA00004861"/>
    </source>
</evidence>
<dbReference type="PROSITE" id="PS00156">
    <property type="entry name" value="OMPDECASE"/>
    <property type="match status" value="1"/>
</dbReference>
<comment type="caution">
    <text evidence="14">The sequence shown here is derived from an EMBL/GenBank/DDBJ whole genome shotgun (WGS) entry which is preliminary data.</text>
</comment>
<dbReference type="InterPro" id="IPR018089">
    <property type="entry name" value="OMPdecase_AS"/>
</dbReference>
<evidence type="ECO:0000256" key="6">
    <source>
        <dbReference type="ARBA" id="ARBA00023239"/>
    </source>
</evidence>
<comment type="subunit">
    <text evidence="3 9">Homodimer.</text>
</comment>
<dbReference type="HAMAP" id="MF_01200_B">
    <property type="entry name" value="OMPdecase_type1_B"/>
    <property type="match status" value="1"/>
</dbReference>
<comment type="similarity">
    <text evidence="8 9">Belongs to the OMP decarboxylase family. Type 1 subfamily.</text>
</comment>
<comment type="function">
    <text evidence="1 9">Catalyzes the decarboxylation of orotidine 5'-monophosphate (OMP) to uridine 5'-monophosphate (UMP).</text>
</comment>
<feature type="active site" description="For OMPdecase activity" evidence="10">
    <location>
        <position position="59"/>
    </location>
</feature>
<evidence type="ECO:0000256" key="5">
    <source>
        <dbReference type="ARBA" id="ARBA00022975"/>
    </source>
</evidence>
<dbReference type="UniPathway" id="UPA00070">
    <property type="reaction ID" value="UER00120"/>
</dbReference>
<feature type="binding site" evidence="9">
    <location>
        <begin position="59"/>
        <end position="68"/>
    </location>
    <ligand>
        <name>substrate</name>
    </ligand>
</feature>
<dbReference type="OrthoDB" id="9806203at2"/>
<dbReference type="SUPFAM" id="SSF51366">
    <property type="entry name" value="Ribulose-phoshate binding barrel"/>
    <property type="match status" value="1"/>
</dbReference>
<evidence type="ECO:0000256" key="8">
    <source>
        <dbReference type="ARBA" id="ARBA00061012"/>
    </source>
</evidence>
<dbReference type="FunFam" id="3.20.20.70:FF:000015">
    <property type="entry name" value="Orotidine 5'-phosphate decarboxylase"/>
    <property type="match status" value="1"/>
</dbReference>
<dbReference type="CDD" id="cd04725">
    <property type="entry name" value="OMP_decarboxylase_like"/>
    <property type="match status" value="1"/>
</dbReference>
<dbReference type="GO" id="GO:0004590">
    <property type="term" value="F:orotidine-5'-phosphate decarboxylase activity"/>
    <property type="evidence" value="ECO:0007669"/>
    <property type="project" value="UniProtKB-UniRule"/>
</dbReference>
<evidence type="ECO:0000256" key="10">
    <source>
        <dbReference type="PIRSR" id="PIRSR614732-1"/>
    </source>
</evidence>
<feature type="active site" description="For OMPdecase activity" evidence="10">
    <location>
        <position position="61"/>
    </location>
</feature>
<reference evidence="14 15" key="1">
    <citation type="submission" date="2015-11" db="EMBL/GenBank/DDBJ databases">
        <title>Genomic analysis of 38 Legionella species identifies large and diverse effector repertoires.</title>
        <authorList>
            <person name="Burstein D."/>
            <person name="Amaro F."/>
            <person name="Zusman T."/>
            <person name="Lifshitz Z."/>
            <person name="Cohen O."/>
            <person name="Gilbert J.A."/>
            <person name="Pupko T."/>
            <person name="Shuman H.A."/>
            <person name="Segal G."/>
        </authorList>
    </citation>
    <scope>NUCLEOTIDE SEQUENCE [LARGE SCALE GENOMIC DNA]</scope>
    <source>
        <strain evidence="14 15">BL-540</strain>
    </source>
</reference>
<dbReference type="GO" id="GO:0005829">
    <property type="term" value="C:cytosol"/>
    <property type="evidence" value="ECO:0007669"/>
    <property type="project" value="TreeGrafter"/>
</dbReference>
<organism evidence="14 15">
    <name type="scientific">Legionella jordanis</name>
    <dbReference type="NCBI Taxonomy" id="456"/>
    <lineage>
        <taxon>Bacteria</taxon>
        <taxon>Pseudomonadati</taxon>
        <taxon>Pseudomonadota</taxon>
        <taxon>Gammaproteobacteria</taxon>
        <taxon>Legionellales</taxon>
        <taxon>Legionellaceae</taxon>
        <taxon>Legionella</taxon>
    </lineage>
</organism>
<dbReference type="EC" id="4.1.1.23" evidence="9"/>
<feature type="binding site" evidence="9 11">
    <location>
        <position position="189"/>
    </location>
    <ligand>
        <name>substrate</name>
    </ligand>
</feature>
<dbReference type="EMBL" id="LNYJ01000011">
    <property type="protein sequence ID" value="KTD16139.1"/>
    <property type="molecule type" value="Genomic_DNA"/>
</dbReference>
<keyword evidence="5 9" id="KW-0665">Pyrimidine biosynthesis</keyword>
<dbReference type="GO" id="GO:0044205">
    <property type="term" value="P:'de novo' UMP biosynthetic process"/>
    <property type="evidence" value="ECO:0007669"/>
    <property type="project" value="UniProtKB-UniRule"/>
</dbReference>
<dbReference type="AlphaFoldDB" id="A0A0W0V7N8"/>
<evidence type="ECO:0000256" key="9">
    <source>
        <dbReference type="HAMAP-Rule" id="MF_01200"/>
    </source>
</evidence>
<name>A0A0W0V7N8_9GAMM</name>
<accession>A0A0W0V7N8</accession>
<dbReference type="Gene3D" id="3.20.20.70">
    <property type="entry name" value="Aldolase class I"/>
    <property type="match status" value="1"/>
</dbReference>
<dbReference type="NCBIfam" id="NF001273">
    <property type="entry name" value="PRK00230.1"/>
    <property type="match status" value="1"/>
</dbReference>
<dbReference type="STRING" id="456.Ljor_0445"/>
<keyword evidence="15" id="KW-1185">Reference proteome</keyword>
<dbReference type="PATRIC" id="fig|456.5.peg.470"/>
<evidence type="ECO:0000256" key="12">
    <source>
        <dbReference type="RuleBase" id="RU000512"/>
    </source>
</evidence>